<reference evidence="2 3" key="1">
    <citation type="submission" date="2021-03" db="EMBL/GenBank/DDBJ databases">
        <title>Winogradskyella sp. nov., isolated from costal sediment.</title>
        <authorList>
            <person name="Gao C."/>
        </authorList>
    </citation>
    <scope>NUCLEOTIDE SEQUENCE [LARGE SCALE GENOMIC DNA]</scope>
    <source>
        <strain evidence="2 3">DF17</strain>
    </source>
</reference>
<sequence length="267" mass="30109">MKKTLQIANGLALGSTIFINYLSNTGVINNTTIGKLSDSYKSLFTPAGYTFSIWGLIYLLLLVFVIYQGRSLFVNVKEDRVVEKTRWWFVWSCVFNSLWVFAWLYEYTLLSCVFIFLLLFSLFKIIFNNQMESEDDRFSKMVFVSWPIVIYAGWVTVASIANVSSYLVKSGWGGFGISPTAWTITMIAVAVGLNLFVMWKRHMRGFVLVGAWALVGIGAANSGLHEIITTIAFIGAAVLITANGIHGFLNFETNPYNKFKKWKNEAS</sequence>
<feature type="transmembrane region" description="Helical" evidence="1">
    <location>
        <begin position="180"/>
        <end position="199"/>
    </location>
</feature>
<evidence type="ECO:0000256" key="1">
    <source>
        <dbReference type="SAM" id="Phobius"/>
    </source>
</evidence>
<feature type="transmembrane region" description="Helical" evidence="1">
    <location>
        <begin position="87"/>
        <end position="102"/>
    </location>
</feature>
<dbReference type="InterPro" id="IPR038330">
    <property type="entry name" value="TspO/MBR-related_sf"/>
</dbReference>
<keyword evidence="3" id="KW-1185">Reference proteome</keyword>
<dbReference type="Proteomes" id="UP000676776">
    <property type="component" value="Unassembled WGS sequence"/>
</dbReference>
<feature type="transmembrane region" description="Helical" evidence="1">
    <location>
        <begin position="206"/>
        <end position="224"/>
    </location>
</feature>
<dbReference type="EMBL" id="JAGEVF010000011">
    <property type="protein sequence ID" value="MBO3117715.1"/>
    <property type="molecule type" value="Genomic_DNA"/>
</dbReference>
<name>A0ABS3T7I2_9FLAO</name>
<dbReference type="RefSeq" id="WP_208155068.1">
    <property type="nucleotide sequence ID" value="NZ_JAGEVF010000011.1"/>
</dbReference>
<evidence type="ECO:0000313" key="3">
    <source>
        <dbReference type="Proteomes" id="UP000676776"/>
    </source>
</evidence>
<proteinExistence type="predicted"/>
<keyword evidence="1" id="KW-1133">Transmembrane helix</keyword>
<dbReference type="Gene3D" id="1.20.1260.100">
    <property type="entry name" value="TspO/MBR protein"/>
    <property type="match status" value="1"/>
</dbReference>
<gene>
    <name evidence="2" type="ORF">J4050_13240</name>
</gene>
<feature type="transmembrane region" description="Helical" evidence="1">
    <location>
        <begin position="148"/>
        <end position="168"/>
    </location>
</feature>
<protein>
    <submittedName>
        <fullName evidence="2">Tryptophan-rich sensory protein</fullName>
    </submittedName>
</protein>
<keyword evidence="1" id="KW-0472">Membrane</keyword>
<keyword evidence="1" id="KW-0812">Transmembrane</keyword>
<feature type="transmembrane region" description="Helical" evidence="1">
    <location>
        <begin position="230"/>
        <end position="251"/>
    </location>
</feature>
<dbReference type="PANTHER" id="PTHR33802:SF1">
    <property type="entry name" value="XK-RELATED PROTEIN"/>
    <property type="match status" value="1"/>
</dbReference>
<comment type="caution">
    <text evidence="2">The sequence shown here is derived from an EMBL/GenBank/DDBJ whole genome shotgun (WGS) entry which is preliminary data.</text>
</comment>
<evidence type="ECO:0000313" key="2">
    <source>
        <dbReference type="EMBL" id="MBO3117715.1"/>
    </source>
</evidence>
<feature type="transmembrane region" description="Helical" evidence="1">
    <location>
        <begin position="43"/>
        <end position="67"/>
    </location>
</feature>
<accession>A0ABS3T7I2</accession>
<organism evidence="2 3">
    <name type="scientific">Winogradskyella pelagia</name>
    <dbReference type="NCBI Taxonomy" id="2819984"/>
    <lineage>
        <taxon>Bacteria</taxon>
        <taxon>Pseudomonadati</taxon>
        <taxon>Bacteroidota</taxon>
        <taxon>Flavobacteriia</taxon>
        <taxon>Flavobacteriales</taxon>
        <taxon>Flavobacteriaceae</taxon>
        <taxon>Winogradskyella</taxon>
    </lineage>
</organism>
<dbReference type="PANTHER" id="PTHR33802">
    <property type="entry name" value="SI:CH211-161H7.5-RELATED"/>
    <property type="match status" value="1"/>
</dbReference>
<feature type="transmembrane region" description="Helical" evidence="1">
    <location>
        <begin position="7"/>
        <end position="23"/>
    </location>
</feature>
<feature type="transmembrane region" description="Helical" evidence="1">
    <location>
        <begin position="108"/>
        <end position="127"/>
    </location>
</feature>